<dbReference type="Proteomes" id="UP000242694">
    <property type="component" value="Unassembled WGS sequence"/>
</dbReference>
<evidence type="ECO:0000313" key="9">
    <source>
        <dbReference type="EMBL" id="PTH12882.1"/>
    </source>
</evidence>
<evidence type="ECO:0000259" key="8">
    <source>
        <dbReference type="Pfam" id="PF10502"/>
    </source>
</evidence>
<dbReference type="PANTHER" id="PTHR43390">
    <property type="entry name" value="SIGNAL PEPTIDASE I"/>
    <property type="match status" value="1"/>
</dbReference>
<dbReference type="InterPro" id="IPR019758">
    <property type="entry name" value="Pept_S26A_signal_pept_1_CS"/>
</dbReference>
<dbReference type="PROSITE" id="PS00761">
    <property type="entry name" value="SPASE_I_3"/>
    <property type="match status" value="1"/>
</dbReference>
<comment type="function">
    <text evidence="2">Essential for cell viability.</text>
</comment>
<dbReference type="EC" id="3.4.21.89" evidence="7"/>
<organism evidence="9 10">
    <name type="scientific">Staphylococcus auricularis</name>
    <dbReference type="NCBI Taxonomy" id="29379"/>
    <lineage>
        <taxon>Bacteria</taxon>
        <taxon>Bacillati</taxon>
        <taxon>Bacillota</taxon>
        <taxon>Bacilli</taxon>
        <taxon>Bacillales</taxon>
        <taxon>Staphylococcaceae</taxon>
        <taxon>Staphylococcus</taxon>
    </lineage>
</organism>
<dbReference type="InterPro" id="IPR019533">
    <property type="entry name" value="Peptidase_S26"/>
</dbReference>
<reference evidence="9 10" key="1">
    <citation type="journal article" date="2016" name="Front. Microbiol.">
        <title>Comprehensive Phylogenetic Analysis of Bovine Non-aureus Staphylococci Species Based on Whole-Genome Sequencing.</title>
        <authorList>
            <person name="Naushad S."/>
            <person name="Barkema H.W."/>
            <person name="Luby C."/>
            <person name="Condas L.A."/>
            <person name="Nobrega D.B."/>
            <person name="Carson D.A."/>
            <person name="De Buck J."/>
        </authorList>
    </citation>
    <scope>NUCLEOTIDE SEQUENCE [LARGE SCALE GENOMIC DNA]</scope>
    <source>
        <strain evidence="9 10">SNUC 993</strain>
    </source>
</reference>
<evidence type="ECO:0000256" key="6">
    <source>
        <dbReference type="ARBA" id="ARBA00022801"/>
    </source>
</evidence>
<dbReference type="SUPFAM" id="SSF51306">
    <property type="entry name" value="LexA/Signal peptidase"/>
    <property type="match status" value="1"/>
</dbReference>
<dbReference type="InterPro" id="IPR019756">
    <property type="entry name" value="Pept_S26A_signal_pept_1_Ser-AS"/>
</dbReference>
<dbReference type="Gene3D" id="2.10.109.10">
    <property type="entry name" value="Umud Fragment, subunit A"/>
    <property type="match status" value="1"/>
</dbReference>
<sequence>MKKDTIQLIITVAVTLIIILLINRFLISNYTVHGESMYPTFEDEDRVIISKISKSLDHLDRGDVIIFHANEKKDYIKRLIGKPGDEVRYRSDQLYVNGNEVKEPYLKENKENAITQLTEDFKVSDVKGSNGNLKIPEDKYLVLGDNRQNSIDSRKPVVGLVSDEQMVGKVVLRYWPLSDFTIKFNPGSVMLPGFFWLQWYKLLL</sequence>
<dbReference type="InterPro" id="IPR036286">
    <property type="entry name" value="LexA/Signal_pep-like_sf"/>
</dbReference>
<dbReference type="RefSeq" id="WP_107393120.1">
    <property type="nucleotide sequence ID" value="NZ_JAHCOE010000001.1"/>
</dbReference>
<dbReference type="Pfam" id="PF10502">
    <property type="entry name" value="Peptidase_S26"/>
    <property type="match status" value="1"/>
</dbReference>
<evidence type="ECO:0000256" key="5">
    <source>
        <dbReference type="ARBA" id="ARBA00022670"/>
    </source>
</evidence>
<protein>
    <recommendedName>
        <fullName evidence="7">Signal peptidase I</fullName>
        <ecNumber evidence="7">3.4.21.89</ecNumber>
    </recommendedName>
</protein>
<keyword evidence="6 7" id="KW-0378">Hydrolase</keyword>
<evidence type="ECO:0000313" key="10">
    <source>
        <dbReference type="Proteomes" id="UP000242694"/>
    </source>
</evidence>
<feature type="transmembrane region" description="Helical" evidence="7">
    <location>
        <begin position="6"/>
        <end position="27"/>
    </location>
</feature>
<evidence type="ECO:0000256" key="2">
    <source>
        <dbReference type="ARBA" id="ARBA00002312"/>
    </source>
</evidence>
<name>A0ABX5ICC4_9STAP</name>
<dbReference type="PANTHER" id="PTHR43390:SF1">
    <property type="entry name" value="CHLOROPLAST PROCESSING PEPTIDASE"/>
    <property type="match status" value="1"/>
</dbReference>
<evidence type="ECO:0000256" key="1">
    <source>
        <dbReference type="ARBA" id="ARBA00000677"/>
    </source>
</evidence>
<dbReference type="NCBIfam" id="TIGR02227">
    <property type="entry name" value="sigpep_I_bact"/>
    <property type="match status" value="1"/>
</dbReference>
<keyword evidence="10" id="KW-1185">Reference proteome</keyword>
<evidence type="ECO:0000256" key="7">
    <source>
        <dbReference type="RuleBase" id="RU362042"/>
    </source>
</evidence>
<comment type="caution">
    <text evidence="9">The sequence shown here is derived from an EMBL/GenBank/DDBJ whole genome shotgun (WGS) entry which is preliminary data.</text>
</comment>
<comment type="similarity">
    <text evidence="4 7">Belongs to the peptidase S26 family.</text>
</comment>
<keyword evidence="5 7" id="KW-0645">Protease</keyword>
<dbReference type="PROSITE" id="PS00501">
    <property type="entry name" value="SPASE_I_1"/>
    <property type="match status" value="1"/>
</dbReference>
<keyword evidence="7" id="KW-0812">Transmembrane</keyword>
<feature type="domain" description="Peptidase S26" evidence="8">
    <location>
        <begin position="7"/>
        <end position="175"/>
    </location>
</feature>
<keyword evidence="7" id="KW-1133">Transmembrane helix</keyword>
<gene>
    <name evidence="9" type="primary">lepB</name>
    <name evidence="9" type="ORF">BU607_10415</name>
</gene>
<comment type="catalytic activity">
    <reaction evidence="1 7">
        <text>Cleavage of hydrophobic, N-terminal signal or leader sequences from secreted and periplasmic proteins.</text>
        <dbReference type="EC" id="3.4.21.89"/>
    </reaction>
</comment>
<dbReference type="PROSITE" id="PS00760">
    <property type="entry name" value="SPASE_I_2"/>
    <property type="match status" value="1"/>
</dbReference>
<dbReference type="InterPro" id="IPR000223">
    <property type="entry name" value="Pept_S26A_signal_pept_1"/>
</dbReference>
<evidence type="ECO:0000256" key="3">
    <source>
        <dbReference type="ARBA" id="ARBA00004401"/>
    </source>
</evidence>
<dbReference type="PRINTS" id="PR00727">
    <property type="entry name" value="LEADERPTASE"/>
</dbReference>
<dbReference type="EMBL" id="PZDI01000078">
    <property type="protein sequence ID" value="PTH12882.1"/>
    <property type="molecule type" value="Genomic_DNA"/>
</dbReference>
<dbReference type="InterPro" id="IPR019757">
    <property type="entry name" value="Pept_S26A_signal_pept_1_Lys-AS"/>
</dbReference>
<dbReference type="CDD" id="cd06530">
    <property type="entry name" value="S26_SPase_I"/>
    <property type="match status" value="1"/>
</dbReference>
<evidence type="ECO:0000256" key="4">
    <source>
        <dbReference type="ARBA" id="ARBA00009370"/>
    </source>
</evidence>
<comment type="subcellular location">
    <subcellularLocation>
        <location evidence="3">Cell membrane</location>
        <topology evidence="3">Single-pass type II membrane protein</topology>
    </subcellularLocation>
    <subcellularLocation>
        <location evidence="7">Membrane</location>
        <topology evidence="7">Single-pass type II membrane protein</topology>
    </subcellularLocation>
</comment>
<keyword evidence="7" id="KW-0472">Membrane</keyword>
<accession>A0ABX5ICC4</accession>
<proteinExistence type="inferred from homology"/>